<keyword evidence="2" id="KW-1185">Reference proteome</keyword>
<evidence type="ECO:0000313" key="2">
    <source>
        <dbReference type="Proteomes" id="UP001234202"/>
    </source>
</evidence>
<name>A0ACC2XN76_9TREE</name>
<dbReference type="EMBL" id="JASBWV010000009">
    <property type="protein sequence ID" value="KAJ9124707.1"/>
    <property type="molecule type" value="Genomic_DNA"/>
</dbReference>
<sequence>MSHLPNGRTFRTSLDANEWTEMEAYELNELEVEEDERKPEAQALLGGDGEGKESMDAVEDASGQGAHDVFSMDEMVARQYFWEVSSAFSEPLRAK</sequence>
<protein>
    <submittedName>
        <fullName evidence="1">Uncharacterized protein</fullName>
    </submittedName>
</protein>
<evidence type="ECO:0000313" key="1">
    <source>
        <dbReference type="EMBL" id="KAJ9124707.1"/>
    </source>
</evidence>
<dbReference type="Proteomes" id="UP001234202">
    <property type="component" value="Unassembled WGS sequence"/>
</dbReference>
<reference evidence="1" key="1">
    <citation type="submission" date="2023-04" db="EMBL/GenBank/DDBJ databases">
        <title>Draft Genome sequencing of Naganishia species isolated from polar environments using Oxford Nanopore Technology.</title>
        <authorList>
            <person name="Leo P."/>
            <person name="Venkateswaran K."/>
        </authorList>
    </citation>
    <scope>NUCLEOTIDE SEQUENCE</scope>
    <source>
        <strain evidence="1">DBVPG 5303</strain>
    </source>
</reference>
<organism evidence="1 2">
    <name type="scientific">Naganishia onofrii</name>
    <dbReference type="NCBI Taxonomy" id="1851511"/>
    <lineage>
        <taxon>Eukaryota</taxon>
        <taxon>Fungi</taxon>
        <taxon>Dikarya</taxon>
        <taxon>Basidiomycota</taxon>
        <taxon>Agaricomycotina</taxon>
        <taxon>Tremellomycetes</taxon>
        <taxon>Filobasidiales</taxon>
        <taxon>Filobasidiaceae</taxon>
        <taxon>Naganishia</taxon>
    </lineage>
</organism>
<accession>A0ACC2XN76</accession>
<proteinExistence type="predicted"/>
<comment type="caution">
    <text evidence="1">The sequence shown here is derived from an EMBL/GenBank/DDBJ whole genome shotgun (WGS) entry which is preliminary data.</text>
</comment>
<gene>
    <name evidence="1" type="ORF">QFC24_003074</name>
</gene>